<organism evidence="1 2">
    <name type="scientific">Xanthomonas oryzae pv. leersiae</name>
    <dbReference type="NCBI Taxonomy" id="3112258"/>
    <lineage>
        <taxon>Bacteria</taxon>
        <taxon>Pseudomonadati</taxon>
        <taxon>Pseudomonadota</taxon>
        <taxon>Gammaproteobacteria</taxon>
        <taxon>Lysobacterales</taxon>
        <taxon>Lysobacteraceae</taxon>
        <taxon>Xanthomonas</taxon>
    </lineage>
</organism>
<accession>A0AAJ6GT46</accession>
<dbReference type="EMBL" id="CP127225">
    <property type="protein sequence ID" value="WIX05674.1"/>
    <property type="molecule type" value="Genomic_DNA"/>
</dbReference>
<sequence>MGIILILLMILSSEIEQSRAVEAWLSVDAVHGASGVPRGGIWPAAGCACALGVLRRIG</sequence>
<dbReference type="Proteomes" id="UP001228059">
    <property type="component" value="Chromosome"/>
</dbReference>
<proteinExistence type="predicted"/>
<protein>
    <submittedName>
        <fullName evidence="1">Uncharacterized protein</fullName>
    </submittedName>
</protein>
<reference evidence="1 2" key="1">
    <citation type="submission" date="2023-05" db="EMBL/GenBank/DDBJ databases">
        <title>Complete Genome Resource of Xanthomonas oryzae pv. leersiae Strain YNJC Isolated From Plateau Japonica Rice in Southwest China.</title>
        <authorList>
            <person name="Aa X."/>
            <person name="Mei L."/>
            <person name="Liu P."/>
            <person name="Yang Y."/>
            <person name="Tang C."/>
            <person name="Zhang F."/>
            <person name="Dong C."/>
            <person name="Wang B."/>
            <person name="Chen X."/>
            <person name="Dai L."/>
        </authorList>
    </citation>
    <scope>NUCLEOTIDE SEQUENCE [LARGE SCALE GENOMIC DNA]</scope>
    <source>
        <strain evidence="1 2">YNJC</strain>
    </source>
</reference>
<name>A0AAJ6GT46_9XANT</name>
<dbReference type="AlphaFoldDB" id="A0AAJ6GT46"/>
<dbReference type="RefSeq" id="WP_165481540.1">
    <property type="nucleotide sequence ID" value="NZ_CP127225.1"/>
</dbReference>
<evidence type="ECO:0000313" key="1">
    <source>
        <dbReference type="EMBL" id="WIX05674.1"/>
    </source>
</evidence>
<evidence type="ECO:0000313" key="2">
    <source>
        <dbReference type="Proteomes" id="UP001228059"/>
    </source>
</evidence>
<gene>
    <name evidence="1" type="ORF">QN060_15905</name>
</gene>